<dbReference type="PROSITE" id="PS50053">
    <property type="entry name" value="UBIQUITIN_2"/>
    <property type="match status" value="1"/>
</dbReference>
<dbReference type="EMBL" id="ML220115">
    <property type="protein sequence ID" value="TGZ82413.1"/>
    <property type="molecule type" value="Genomic_DNA"/>
</dbReference>
<evidence type="ECO:0000259" key="7">
    <source>
        <dbReference type="PROSITE" id="PS50053"/>
    </source>
</evidence>
<evidence type="ECO:0000313" key="9">
    <source>
        <dbReference type="Proteomes" id="UP000298138"/>
    </source>
</evidence>
<feature type="domain" description="Ubiquitin-like" evidence="7">
    <location>
        <begin position="21"/>
        <end position="102"/>
    </location>
</feature>
<dbReference type="AlphaFoldDB" id="A0A4S2N0D2"/>
<evidence type="ECO:0000256" key="6">
    <source>
        <dbReference type="SAM" id="MobiDB-lite"/>
    </source>
</evidence>
<dbReference type="OrthoDB" id="5391508at2759"/>
<name>A0A4S2N0D2_9PEZI</name>
<comment type="subcellular location">
    <subcellularLocation>
        <location evidence="1">Membrane</location>
    </subcellularLocation>
</comment>
<feature type="compositionally biased region" description="Basic and acidic residues" evidence="6">
    <location>
        <begin position="639"/>
        <end position="648"/>
    </location>
</feature>
<dbReference type="PANTHER" id="PTHR12943:SF27">
    <property type="entry name" value="HOMOCYSTEINE-INDUCED ENDOPLASMIC RETICULUM PROTEIN, ISOFORM A"/>
    <property type="match status" value="1"/>
</dbReference>
<dbReference type="SUPFAM" id="SSF54236">
    <property type="entry name" value="Ubiquitin-like"/>
    <property type="match status" value="1"/>
</dbReference>
<feature type="region of interest" description="Disordered" evidence="6">
    <location>
        <begin position="321"/>
        <end position="354"/>
    </location>
</feature>
<reference evidence="8 9" key="1">
    <citation type="submission" date="2019-04" db="EMBL/GenBank/DDBJ databases">
        <title>Comparative genomics and transcriptomics to analyze fruiting body development in filamentous ascomycetes.</title>
        <authorList>
            <consortium name="DOE Joint Genome Institute"/>
            <person name="Lutkenhaus R."/>
            <person name="Traeger S."/>
            <person name="Breuer J."/>
            <person name="Kuo A."/>
            <person name="Lipzen A."/>
            <person name="Pangilinan J."/>
            <person name="Dilworth D."/>
            <person name="Sandor L."/>
            <person name="Poggeler S."/>
            <person name="Barry K."/>
            <person name="Grigoriev I.V."/>
            <person name="Nowrousian M."/>
        </authorList>
    </citation>
    <scope>NUCLEOTIDE SEQUENCE [LARGE SCALE GENOMIC DNA]</scope>
    <source>
        <strain evidence="8 9">CBS 389.68</strain>
    </source>
</reference>
<keyword evidence="4" id="KW-0472">Membrane</keyword>
<feature type="compositionally biased region" description="Basic and acidic residues" evidence="6">
    <location>
        <begin position="692"/>
        <end position="704"/>
    </location>
</feature>
<feature type="compositionally biased region" description="Polar residues" evidence="6">
    <location>
        <begin position="321"/>
        <end position="332"/>
    </location>
</feature>
<dbReference type="GO" id="GO:0016020">
    <property type="term" value="C:membrane"/>
    <property type="evidence" value="ECO:0007669"/>
    <property type="project" value="UniProtKB-SubCell"/>
</dbReference>
<feature type="region of interest" description="Disordered" evidence="6">
    <location>
        <begin position="107"/>
        <end position="136"/>
    </location>
</feature>
<feature type="region of interest" description="Disordered" evidence="6">
    <location>
        <begin position="639"/>
        <end position="719"/>
    </location>
</feature>
<evidence type="ECO:0000256" key="3">
    <source>
        <dbReference type="ARBA" id="ARBA00022989"/>
    </source>
</evidence>
<dbReference type="PANTHER" id="PTHR12943">
    <property type="entry name" value="HOMOCYSTEINE-RESPONSIVE ENDOPLASMIC RETICULUM-RESIDENT UNIQUITIN-LIKE DOMAIN HERPUD PROTEIN FAMILY MEMBER"/>
    <property type="match status" value="1"/>
</dbReference>
<evidence type="ECO:0000256" key="4">
    <source>
        <dbReference type="ARBA" id="ARBA00023136"/>
    </source>
</evidence>
<dbReference type="InParanoid" id="A0A4S2N0D2"/>
<organism evidence="8 9">
    <name type="scientific">Ascodesmis nigricans</name>
    <dbReference type="NCBI Taxonomy" id="341454"/>
    <lineage>
        <taxon>Eukaryota</taxon>
        <taxon>Fungi</taxon>
        <taxon>Dikarya</taxon>
        <taxon>Ascomycota</taxon>
        <taxon>Pezizomycotina</taxon>
        <taxon>Pezizomycetes</taxon>
        <taxon>Pezizales</taxon>
        <taxon>Ascodesmidaceae</taxon>
        <taxon>Ascodesmis</taxon>
    </lineage>
</organism>
<evidence type="ECO:0000313" key="8">
    <source>
        <dbReference type="EMBL" id="TGZ82413.1"/>
    </source>
</evidence>
<dbReference type="Proteomes" id="UP000298138">
    <property type="component" value="Unassembled WGS sequence"/>
</dbReference>
<gene>
    <name evidence="8" type="ORF">EX30DRAFT_394728</name>
</gene>
<sequence>MSTPASRGQTPQPSEPVDNNLNIRIVSLSPDVPPNLSYTIEPTSTVDDLKRKIQETVNGNPALDQQKLIYGGKVLEGSAQFGPIVINNTERQPWYTVHLVLKPAQNASTSSSAPSAQNTATDLASTTNAHSSRPPLTSFAVPELRATPTSPITRTTTTISSYTAGPSTVTTRTTQIATSFPIGQGINSLSQLAGLLPPLVAGSGSQGLGTVPSSGASGTRLPPEIMDRFSEQLQTLLQRGPDDTGANSTTNGTTGNPTPGLYARRSANSSGTEARGLLPSQPRIPEISGILGARSGMFGSDSTSAAGFSPQTFPGALNNILPQGANSTNPAGSNRGREIGSSLEDMQPESHTRANAVANTSGQHAAQAEPAVYMLVDPNGRPHSLVVPPNRPVSSPHELISGLSFLPPVLNSGQAPAENITNGVLSSAAAPSAHELAPNDLVSTISQQLDDVNRNIEALSLRIQRAEALLAVLNAHRARANGMNVQQLGERVRQRAGHLWLAMKLAVFVFLFSGNGGMGRLLSLTTAAILIFLWQTGLVRPIIEAVNPPPPQAGAHRAAMHNNHNQHNNQAQPNQPNQQADAPLQAANPDPTDPARAAQIIIERHEGTSRRMFRALENGVGLFLASLVPGLHERHVEAAERRDQELRRARGGVQQSEQPSGAENGQLPPAQDAEQRAAHVAIDDPQNPQDQPELRRRELRARVEDAEDNLMDAGIRMGA</sequence>
<feature type="compositionally biased region" description="Polar residues" evidence="6">
    <location>
        <begin position="107"/>
        <end position="135"/>
    </location>
</feature>
<keyword evidence="9" id="KW-1185">Reference proteome</keyword>
<evidence type="ECO:0000256" key="2">
    <source>
        <dbReference type="ARBA" id="ARBA00022692"/>
    </source>
</evidence>
<feature type="coiled-coil region" evidence="5">
    <location>
        <begin position="442"/>
        <end position="476"/>
    </location>
</feature>
<keyword evidence="3" id="KW-1133">Transmembrane helix</keyword>
<evidence type="ECO:0000256" key="1">
    <source>
        <dbReference type="ARBA" id="ARBA00004370"/>
    </source>
</evidence>
<protein>
    <recommendedName>
        <fullName evidence="7">Ubiquitin-like domain-containing protein</fullName>
    </recommendedName>
</protein>
<feature type="compositionally biased region" description="Low complexity" evidence="6">
    <location>
        <begin position="244"/>
        <end position="260"/>
    </location>
</feature>
<evidence type="ECO:0000256" key="5">
    <source>
        <dbReference type="SAM" id="Coils"/>
    </source>
</evidence>
<feature type="region of interest" description="Disordered" evidence="6">
    <location>
        <begin position="564"/>
        <end position="593"/>
    </location>
</feature>
<feature type="compositionally biased region" description="Polar residues" evidence="6">
    <location>
        <begin position="653"/>
        <end position="663"/>
    </location>
</feature>
<dbReference type="GO" id="GO:0030968">
    <property type="term" value="P:endoplasmic reticulum unfolded protein response"/>
    <property type="evidence" value="ECO:0007669"/>
    <property type="project" value="TreeGrafter"/>
</dbReference>
<proteinExistence type="predicted"/>
<dbReference type="Gene3D" id="3.10.20.90">
    <property type="entry name" value="Phosphatidylinositol 3-kinase Catalytic Subunit, Chain A, domain 1"/>
    <property type="match status" value="1"/>
</dbReference>
<accession>A0A4S2N0D2</accession>
<dbReference type="InterPro" id="IPR029071">
    <property type="entry name" value="Ubiquitin-like_domsf"/>
</dbReference>
<dbReference type="Pfam" id="PF00240">
    <property type="entry name" value="ubiquitin"/>
    <property type="match status" value="1"/>
</dbReference>
<dbReference type="InterPro" id="IPR000626">
    <property type="entry name" value="Ubiquitin-like_dom"/>
</dbReference>
<feature type="region of interest" description="Disordered" evidence="6">
    <location>
        <begin position="239"/>
        <end position="283"/>
    </location>
</feature>
<feature type="compositionally biased region" description="Low complexity" evidence="6">
    <location>
        <begin position="564"/>
        <end position="589"/>
    </location>
</feature>
<keyword evidence="5" id="KW-0175">Coiled coil</keyword>
<dbReference type="InterPro" id="IPR039751">
    <property type="entry name" value="HERPUD1/2"/>
</dbReference>
<keyword evidence="2" id="KW-0812">Transmembrane</keyword>